<keyword evidence="9" id="KW-0234">DNA repair</keyword>
<dbReference type="GO" id="GO:0003677">
    <property type="term" value="F:DNA binding"/>
    <property type="evidence" value="ECO:0007669"/>
    <property type="project" value="UniProtKB-KW"/>
</dbReference>
<dbReference type="Gene3D" id="1.25.40.80">
    <property type="match status" value="1"/>
</dbReference>
<evidence type="ECO:0000256" key="12">
    <source>
        <dbReference type="ARBA" id="ARBA00033999"/>
    </source>
</evidence>
<dbReference type="InterPro" id="IPR052219">
    <property type="entry name" value="Photolyase_Class-2"/>
</dbReference>
<dbReference type="InterPro" id="IPR014729">
    <property type="entry name" value="Rossmann-like_a/b/a_fold"/>
</dbReference>
<dbReference type="InterPro" id="IPR006050">
    <property type="entry name" value="DNA_photolyase_N"/>
</dbReference>
<evidence type="ECO:0000256" key="5">
    <source>
        <dbReference type="ARBA" id="ARBA00022630"/>
    </source>
</evidence>
<dbReference type="GO" id="GO:0003904">
    <property type="term" value="F:deoxyribodipyrimidine photo-lyase activity"/>
    <property type="evidence" value="ECO:0007669"/>
    <property type="project" value="UniProtKB-EC"/>
</dbReference>
<keyword evidence="10 14" id="KW-0456">Lyase</keyword>
<dbReference type="PANTHER" id="PTHR10211:SF0">
    <property type="entry name" value="DEOXYRIBODIPYRIMIDINE PHOTO-LYASE"/>
    <property type="match status" value="1"/>
</dbReference>
<evidence type="ECO:0000256" key="1">
    <source>
        <dbReference type="ARBA" id="ARBA00001974"/>
    </source>
</evidence>
<comment type="cofactor">
    <cofactor evidence="1">
        <name>FAD</name>
        <dbReference type="ChEBI" id="CHEBI:57692"/>
    </cofactor>
</comment>
<dbReference type="InterPro" id="IPR036134">
    <property type="entry name" value="Crypto/Photolyase_FAD-like_sf"/>
</dbReference>
<dbReference type="SUPFAM" id="SSF48173">
    <property type="entry name" value="Cryptochrome/photolyase FAD-binding domain"/>
    <property type="match status" value="1"/>
</dbReference>
<reference evidence="15" key="1">
    <citation type="submission" date="2016-10" db="EMBL/GenBank/DDBJ databases">
        <authorList>
            <person name="Varghese N."/>
            <person name="Submissions S."/>
        </authorList>
    </citation>
    <scope>NUCLEOTIDE SEQUENCE [LARGE SCALE GENOMIC DNA]</scope>
    <source>
        <strain evidence="15">DSM 23664</strain>
    </source>
</reference>
<protein>
    <recommendedName>
        <fullName evidence="4">Deoxyribodipyrimidine photo-lyase</fullName>
        <ecNumber evidence="3">4.1.99.3</ecNumber>
    </recommendedName>
    <alternativeName>
        <fullName evidence="11">DNA photolyase</fullName>
    </alternativeName>
</protein>
<dbReference type="AlphaFoldDB" id="A0A1I1GLV1"/>
<dbReference type="GO" id="GO:0000719">
    <property type="term" value="P:photoreactive repair"/>
    <property type="evidence" value="ECO:0007669"/>
    <property type="project" value="TreeGrafter"/>
</dbReference>
<dbReference type="PROSITE" id="PS01083">
    <property type="entry name" value="DNA_PHOTOLYASES_2_1"/>
    <property type="match status" value="1"/>
</dbReference>
<keyword evidence="5" id="KW-0285">Flavoprotein</keyword>
<evidence type="ECO:0000256" key="11">
    <source>
        <dbReference type="ARBA" id="ARBA00031671"/>
    </source>
</evidence>
<dbReference type="InterPro" id="IPR032673">
    <property type="entry name" value="DNA_photolyase_2_CS"/>
</dbReference>
<keyword evidence="6" id="KW-0227">DNA damage</keyword>
<dbReference type="Gene3D" id="3.40.50.620">
    <property type="entry name" value="HUPs"/>
    <property type="match status" value="1"/>
</dbReference>
<keyword evidence="8" id="KW-0238">DNA-binding</keyword>
<evidence type="ECO:0000259" key="13">
    <source>
        <dbReference type="PROSITE" id="PS51645"/>
    </source>
</evidence>
<dbReference type="PROSITE" id="PS01084">
    <property type="entry name" value="DNA_PHOTOLYASES_2_2"/>
    <property type="match status" value="1"/>
</dbReference>
<keyword evidence="15" id="KW-1185">Reference proteome</keyword>
<dbReference type="Pfam" id="PF00875">
    <property type="entry name" value="DNA_photolyase"/>
    <property type="match status" value="1"/>
</dbReference>
<dbReference type="OrthoDB" id="9772484at2"/>
<evidence type="ECO:0000256" key="6">
    <source>
        <dbReference type="ARBA" id="ARBA00022763"/>
    </source>
</evidence>
<feature type="domain" description="Photolyase/cryptochrome alpha/beta" evidence="13">
    <location>
        <begin position="17"/>
        <end position="145"/>
    </location>
</feature>
<dbReference type="SUPFAM" id="SSF52425">
    <property type="entry name" value="Cryptochrome/photolyase, N-terminal domain"/>
    <property type="match status" value="1"/>
</dbReference>
<evidence type="ECO:0000313" key="15">
    <source>
        <dbReference type="Proteomes" id="UP000199612"/>
    </source>
</evidence>
<dbReference type="STRING" id="753702.SAMN04488102_103149"/>
<dbReference type="InterPro" id="IPR036155">
    <property type="entry name" value="Crypto/Photolyase_N_sf"/>
</dbReference>
<keyword evidence="7" id="KW-0274">FAD</keyword>
<comment type="similarity">
    <text evidence="2">Belongs to the DNA photolyase class-2 family.</text>
</comment>
<dbReference type="FunFam" id="1.10.579.10:FF:000002">
    <property type="entry name" value="Deoxyribodipyrimidine photolyase"/>
    <property type="match status" value="1"/>
</dbReference>
<dbReference type="EC" id="4.1.99.3" evidence="3"/>
<organism evidence="14 15">
    <name type="scientific">Alkalibacterium subtropicum</name>
    <dbReference type="NCBI Taxonomy" id="753702"/>
    <lineage>
        <taxon>Bacteria</taxon>
        <taxon>Bacillati</taxon>
        <taxon>Bacillota</taxon>
        <taxon>Bacilli</taxon>
        <taxon>Lactobacillales</taxon>
        <taxon>Carnobacteriaceae</taxon>
        <taxon>Alkalibacterium</taxon>
    </lineage>
</organism>
<evidence type="ECO:0000256" key="2">
    <source>
        <dbReference type="ARBA" id="ARBA00006409"/>
    </source>
</evidence>
<comment type="catalytic activity">
    <reaction evidence="12">
        <text>cyclobutadipyrimidine (in DNA) = 2 pyrimidine residues (in DNA).</text>
        <dbReference type="EC" id="4.1.99.3"/>
    </reaction>
</comment>
<dbReference type="EMBL" id="FOLT01000003">
    <property type="protein sequence ID" value="SFC12759.1"/>
    <property type="molecule type" value="Genomic_DNA"/>
</dbReference>
<sequence length="453" mass="52160">MNDRITQLKEKEPADNPYVVYWMQASQRTEYNHALEYAIKKANDLNKPLLVYFGLTADFPEANARHYAFMLQGLQEVEKELNKRQIAFVVQKTSPEKGALALSEEAALMVVDRGYLRIERDWRSQLADEIACPLIQVETNVIVPVEVASDKEEYAARTIRSKIHKQLDDYTGPFSESKVDRPSADLDLPFEKVDLTDIPSLLDDLGCDASVPPVDWITGGTSKAKQRLAAFIEEDLADYAEKRNEPGLSVTSDMSPYLHFGQLSPLYIYHQLENVPSSENKKAFIEEFVVRRELSMNFVFYNEAYDTYDCLPDWARETLAEHAEDERETVYSLLELETADTGDPYWNAAQSEMVKTGKMHGYMRMYWGKKIIEWTKTPEDAFLRALYLNNKYHLDGRDPNSFTGIAWVFGKHDHGWKERPVFGKVRYMNANGLERKFDMSDYLARIGMLAEDN</sequence>
<evidence type="ECO:0000256" key="3">
    <source>
        <dbReference type="ARBA" id="ARBA00013149"/>
    </source>
</evidence>
<dbReference type="Proteomes" id="UP000199612">
    <property type="component" value="Unassembled WGS sequence"/>
</dbReference>
<evidence type="ECO:0000313" key="14">
    <source>
        <dbReference type="EMBL" id="SFC12759.1"/>
    </source>
</evidence>
<evidence type="ECO:0000256" key="8">
    <source>
        <dbReference type="ARBA" id="ARBA00023125"/>
    </source>
</evidence>
<gene>
    <name evidence="14" type="ORF">SAMN04488102_103149</name>
</gene>
<evidence type="ECO:0000256" key="10">
    <source>
        <dbReference type="ARBA" id="ARBA00023239"/>
    </source>
</evidence>
<evidence type="ECO:0000256" key="4">
    <source>
        <dbReference type="ARBA" id="ARBA00014046"/>
    </source>
</evidence>
<dbReference type="PROSITE" id="PS51645">
    <property type="entry name" value="PHR_CRY_ALPHA_BETA"/>
    <property type="match status" value="1"/>
</dbReference>
<dbReference type="Gene3D" id="1.10.579.10">
    <property type="entry name" value="DNA Cyclobutane Dipyrimidine Photolyase, subunit A, domain 3"/>
    <property type="match status" value="1"/>
</dbReference>
<proteinExistence type="inferred from homology"/>
<dbReference type="PANTHER" id="PTHR10211">
    <property type="entry name" value="DEOXYRIBODIPYRIMIDINE PHOTOLYASE"/>
    <property type="match status" value="1"/>
</dbReference>
<accession>A0A1I1GLV1</accession>
<evidence type="ECO:0000256" key="7">
    <source>
        <dbReference type="ARBA" id="ARBA00022827"/>
    </source>
</evidence>
<name>A0A1I1GLV1_9LACT</name>
<evidence type="ECO:0000256" key="9">
    <source>
        <dbReference type="ARBA" id="ARBA00023204"/>
    </source>
</evidence>
<dbReference type="RefSeq" id="WP_091528974.1">
    <property type="nucleotide sequence ID" value="NZ_FOLT01000003.1"/>
</dbReference>